<keyword evidence="11 17" id="KW-0511">Multifunctional enzyme</keyword>
<evidence type="ECO:0000256" key="2">
    <source>
        <dbReference type="ARBA" id="ARBA00007947"/>
    </source>
</evidence>
<evidence type="ECO:0000313" key="21">
    <source>
        <dbReference type="Proteomes" id="UP000182427"/>
    </source>
</evidence>
<comment type="cofactor">
    <cofactor evidence="17">
        <name>Mg(2+)</name>
        <dbReference type="ChEBI" id="CHEBI:18420"/>
    </cofactor>
    <text evidence="17">Binds 1 Mg(2+) ion per subunit.</text>
</comment>
<comment type="catalytic activity">
    <reaction evidence="15 17">
        <text>N-acetyl-alpha-D-glucosamine 1-phosphate + UTP + H(+) = UDP-N-acetyl-alpha-D-glucosamine + diphosphate</text>
        <dbReference type="Rhea" id="RHEA:13509"/>
        <dbReference type="ChEBI" id="CHEBI:15378"/>
        <dbReference type="ChEBI" id="CHEBI:33019"/>
        <dbReference type="ChEBI" id="CHEBI:46398"/>
        <dbReference type="ChEBI" id="CHEBI:57705"/>
        <dbReference type="ChEBI" id="CHEBI:57776"/>
        <dbReference type="EC" id="2.7.7.23"/>
    </reaction>
</comment>
<dbReference type="EMBL" id="LT629690">
    <property type="protein sequence ID" value="SDF24824.1"/>
    <property type="molecule type" value="Genomic_DNA"/>
</dbReference>
<evidence type="ECO:0000256" key="5">
    <source>
        <dbReference type="ARBA" id="ARBA00022695"/>
    </source>
</evidence>
<feature type="binding site" evidence="17">
    <location>
        <position position="436"/>
    </location>
    <ligand>
        <name>acetyl-CoA</name>
        <dbReference type="ChEBI" id="CHEBI:57288"/>
    </ligand>
</feature>
<comment type="similarity">
    <text evidence="2 17">In the N-terminal section; belongs to the N-acetylglucosamine-1-phosphate uridyltransferase family.</text>
</comment>
<dbReference type="OrthoDB" id="9775031at2"/>
<evidence type="ECO:0000259" key="19">
    <source>
        <dbReference type="Pfam" id="PF25087"/>
    </source>
</evidence>
<feature type="binding site" evidence="17">
    <location>
        <position position="146"/>
    </location>
    <ligand>
        <name>UDP-N-acetyl-alpha-D-glucosamine</name>
        <dbReference type="ChEBI" id="CHEBI:57705"/>
    </ligand>
</feature>
<keyword evidence="21" id="KW-1185">Reference proteome</keyword>
<feature type="binding site" evidence="17">
    <location>
        <begin position="399"/>
        <end position="400"/>
    </location>
    <ligand>
        <name>acetyl-CoA</name>
        <dbReference type="ChEBI" id="CHEBI:57288"/>
    </ligand>
</feature>
<dbReference type="GO" id="GO:0016020">
    <property type="term" value="C:membrane"/>
    <property type="evidence" value="ECO:0007669"/>
    <property type="project" value="GOC"/>
</dbReference>
<feature type="binding site" evidence="17">
    <location>
        <begin position="107"/>
        <end position="109"/>
    </location>
    <ligand>
        <name>UDP-N-acetyl-alpha-D-glucosamine</name>
        <dbReference type="ChEBI" id="CHEBI:57705"/>
    </ligand>
</feature>
<feature type="binding site" evidence="17">
    <location>
        <position position="393"/>
    </location>
    <ligand>
        <name>acetyl-CoA</name>
        <dbReference type="ChEBI" id="CHEBI:57288"/>
    </ligand>
</feature>
<evidence type="ECO:0000256" key="11">
    <source>
        <dbReference type="ARBA" id="ARBA00023268"/>
    </source>
</evidence>
<gene>
    <name evidence="17" type="primary">glmU</name>
    <name evidence="20" type="ORF">SAMN05444167_1836</name>
</gene>
<feature type="binding site" evidence="17">
    <location>
        <position position="23"/>
    </location>
    <ligand>
        <name>UDP-N-acetyl-alpha-D-glucosamine</name>
        <dbReference type="ChEBI" id="CHEBI:57705"/>
    </ligand>
</feature>
<evidence type="ECO:0000256" key="17">
    <source>
        <dbReference type="HAMAP-Rule" id="MF_01631"/>
    </source>
</evidence>
<keyword evidence="12 17" id="KW-0012">Acyltransferase</keyword>
<evidence type="ECO:0000256" key="16">
    <source>
        <dbReference type="ARBA" id="ARBA00049628"/>
    </source>
</evidence>
<feature type="binding site" evidence="17">
    <location>
        <position position="364"/>
    </location>
    <ligand>
        <name>UDP-N-acetyl-alpha-D-glucosamine</name>
        <dbReference type="ChEBI" id="CHEBI:57705"/>
    </ligand>
</feature>
<reference evidence="20 21" key="1">
    <citation type="submission" date="2016-10" db="EMBL/GenBank/DDBJ databases">
        <authorList>
            <person name="de Groot N.N."/>
        </authorList>
    </citation>
    <scope>NUCLEOTIDE SEQUENCE [LARGE SCALE GENOMIC DNA]</scope>
    <source>
        <strain evidence="20 21">GAS232</strain>
    </source>
</reference>
<feature type="binding site" evidence="17">
    <location>
        <position position="453"/>
    </location>
    <ligand>
        <name>acetyl-CoA</name>
        <dbReference type="ChEBI" id="CHEBI:57288"/>
    </ligand>
</feature>
<keyword evidence="13 17" id="KW-0961">Cell wall biogenesis/degradation</keyword>
<dbReference type="Pfam" id="PF25087">
    <property type="entry name" value="GMPPB_C"/>
    <property type="match status" value="1"/>
</dbReference>
<comment type="function">
    <text evidence="16 17">Catalyzes the last two sequential reactions in the de novo biosynthetic pathway for UDP-N-acetylglucosamine (UDP-GlcNAc). The C-terminal domain catalyzes the transfer of acetyl group from acetyl coenzyme A to glucosamine-1-phosphate (GlcN-1-P) to produce N-acetylglucosamine-1-phosphate (GlcNAc-1-P), which is converted into UDP-GlcNAc by the transfer of uridine 5-monophosphate (from uridine 5-triphosphate), a reaction catalyzed by the N-terminal domain.</text>
</comment>
<dbReference type="InterPro" id="IPR050065">
    <property type="entry name" value="GlmU-like"/>
</dbReference>
<organism evidence="20 21">
    <name type="scientific">Terriglobus roseus</name>
    <dbReference type="NCBI Taxonomy" id="392734"/>
    <lineage>
        <taxon>Bacteria</taxon>
        <taxon>Pseudomonadati</taxon>
        <taxon>Acidobacteriota</taxon>
        <taxon>Terriglobia</taxon>
        <taxon>Terriglobales</taxon>
        <taxon>Acidobacteriaceae</taxon>
        <taxon>Terriglobus</taxon>
    </lineage>
</organism>
<keyword evidence="8 17" id="KW-0460">Magnesium</keyword>
<feature type="domain" description="MobA-like NTP transferase" evidence="18">
    <location>
        <begin position="7"/>
        <end position="136"/>
    </location>
</feature>
<feature type="binding site" evidence="17">
    <location>
        <position position="379"/>
    </location>
    <ligand>
        <name>UDP-N-acetyl-alpha-D-glucosamine</name>
        <dbReference type="ChEBI" id="CHEBI:57705"/>
    </ligand>
</feature>
<feature type="binding site" evidence="17">
    <location>
        <position position="240"/>
    </location>
    <ligand>
        <name>Mg(2+)</name>
        <dbReference type="ChEBI" id="CHEBI:18420"/>
    </ligand>
</feature>
<dbReference type="GO" id="GO:0009245">
    <property type="term" value="P:lipid A biosynthetic process"/>
    <property type="evidence" value="ECO:0007669"/>
    <property type="project" value="UniProtKB-UniRule"/>
</dbReference>
<dbReference type="InterPro" id="IPR029044">
    <property type="entry name" value="Nucleotide-diphossugar_trans"/>
</dbReference>
<evidence type="ECO:0000256" key="4">
    <source>
        <dbReference type="ARBA" id="ARBA00022679"/>
    </source>
</evidence>
<evidence type="ECO:0000256" key="9">
    <source>
        <dbReference type="ARBA" id="ARBA00022960"/>
    </source>
</evidence>
<feature type="binding site" evidence="17">
    <location>
        <position position="240"/>
    </location>
    <ligand>
        <name>UDP-N-acetyl-alpha-D-glucosamine</name>
        <dbReference type="ChEBI" id="CHEBI:57705"/>
    </ligand>
</feature>
<keyword evidence="6 17" id="KW-0479">Metal-binding</keyword>
<accession>A0A1G7JJ73</accession>
<keyword evidence="10 17" id="KW-0573">Peptidoglycan synthesis</keyword>
<dbReference type="GO" id="GO:0071555">
    <property type="term" value="P:cell wall organization"/>
    <property type="evidence" value="ECO:0007669"/>
    <property type="project" value="UniProtKB-KW"/>
</dbReference>
<comment type="pathway">
    <text evidence="17">Nucleotide-sugar biosynthesis; UDP-N-acetyl-alpha-D-glucosamine biosynthesis; UDP-N-acetyl-alpha-D-glucosamine from N-acetyl-alpha-D-glucosamine 1-phosphate: step 1/1.</text>
</comment>
<sequence>MNHFGIVIMAAGKGTRLKSALPKVLHTVGGKALLLHVIDAAKTAVTAENILVVVGHQADRVEAAATPTGVRFVLQPEQLGTGHALQCVQQWFHANKIAPPENLLVLSGDVPLIRPETIEELRDTHLREHAAMTILTAIPDDPTGYGRVLRKQDGSDDVAGIIEQKSLSDDMLATPERLREINSGIYAFDTQKLFDRLGRLQNTNSSGEFYLTDVAAMMVNDEERVIAIPADSVDEVLGANTIAEMMHLDASLRERTTTKLMAQGVTIFRPETVTIDASVEVAADTVLEPFTQLLGKTKVGPNCRIRSYSVIENCVVGEGVLIRNGSILTDSIIGDGAQLGPYCHIRPESHIGANAHVGNFVETKKTTLGEGSKANHLAYLGDAVIGTGSNIGAGVITCNYDGVNKHRTTIGNGVFVGSDSTLVAPLTVESGAYIAAGSSITEDVPADALALARARQVTKPDWAKRKREALQEARKAHT</sequence>
<dbReference type="InterPro" id="IPR005882">
    <property type="entry name" value="Bifunctional_GlmU"/>
</dbReference>
<keyword evidence="9 17" id="KW-0133">Cell shape</keyword>
<evidence type="ECO:0000256" key="1">
    <source>
        <dbReference type="ARBA" id="ARBA00007707"/>
    </source>
</evidence>
<dbReference type="InterPro" id="IPR056729">
    <property type="entry name" value="GMPPB_C"/>
</dbReference>
<feature type="binding site" evidence="17">
    <location>
        <position position="75"/>
    </location>
    <ligand>
        <name>UDP-N-acetyl-alpha-D-glucosamine</name>
        <dbReference type="ChEBI" id="CHEBI:57705"/>
    </ligand>
</feature>
<dbReference type="Proteomes" id="UP000182427">
    <property type="component" value="Chromosome I"/>
</dbReference>
<keyword evidence="4 17" id="KW-0808">Transferase</keyword>
<feature type="domain" description="Mannose-1-phosphate guanyltransferase C-terminal" evidence="19">
    <location>
        <begin position="272"/>
        <end position="346"/>
    </location>
</feature>
<feature type="binding site" evidence="17">
    <location>
        <begin position="80"/>
        <end position="81"/>
    </location>
    <ligand>
        <name>UDP-N-acetyl-alpha-D-glucosamine</name>
        <dbReference type="ChEBI" id="CHEBI:57705"/>
    </ligand>
</feature>
<dbReference type="AlphaFoldDB" id="A0A1G7JJ73"/>
<evidence type="ECO:0000256" key="3">
    <source>
        <dbReference type="ARBA" id="ARBA00022490"/>
    </source>
</evidence>
<name>A0A1G7JJ73_9BACT</name>
<dbReference type="InterPro" id="IPR038009">
    <property type="entry name" value="GlmU_C_LbH"/>
</dbReference>
<comment type="caution">
    <text evidence="17">Lacks conserved residue(s) required for the propagation of feature annotation.</text>
</comment>
<dbReference type="UniPathway" id="UPA00973"/>
<dbReference type="GO" id="GO:0003977">
    <property type="term" value="F:UDP-N-acetylglucosamine diphosphorylase activity"/>
    <property type="evidence" value="ECO:0007669"/>
    <property type="project" value="UniProtKB-UniRule"/>
</dbReference>
<protein>
    <recommendedName>
        <fullName evidence="17">Bifunctional protein GlmU</fullName>
    </recommendedName>
    <domain>
        <recommendedName>
            <fullName evidence="17">UDP-N-acetylglucosamine pyrophosphorylase</fullName>
            <ecNumber evidence="17">2.7.7.23</ecNumber>
        </recommendedName>
        <alternativeName>
            <fullName evidence="17">N-acetylglucosamine-1-phosphate uridyltransferase</fullName>
        </alternativeName>
    </domain>
    <domain>
        <recommendedName>
            <fullName evidence="17">Glucosamine-1-phosphate N-acetyltransferase</fullName>
            <ecNumber evidence="17">2.3.1.157</ecNumber>
        </recommendedName>
    </domain>
</protein>
<evidence type="ECO:0000256" key="8">
    <source>
        <dbReference type="ARBA" id="ARBA00022842"/>
    </source>
</evidence>
<feature type="binding site" evidence="17">
    <location>
        <position position="390"/>
    </location>
    <ligand>
        <name>UDP-N-acetyl-alpha-D-glucosamine</name>
        <dbReference type="ChEBI" id="CHEBI:57705"/>
    </ligand>
</feature>
<dbReference type="Gene3D" id="2.160.10.10">
    <property type="entry name" value="Hexapeptide repeat proteins"/>
    <property type="match status" value="1"/>
</dbReference>
<feature type="active site" description="Proton acceptor" evidence="17">
    <location>
        <position position="376"/>
    </location>
</feature>
<evidence type="ECO:0000256" key="13">
    <source>
        <dbReference type="ARBA" id="ARBA00023316"/>
    </source>
</evidence>
<feature type="region of interest" description="N-acetyltransferase" evidence="17">
    <location>
        <begin position="264"/>
        <end position="478"/>
    </location>
</feature>
<feature type="binding site" evidence="17">
    <location>
        <position position="109"/>
    </location>
    <ligand>
        <name>Mg(2+)</name>
        <dbReference type="ChEBI" id="CHEBI:18420"/>
    </ligand>
</feature>
<evidence type="ECO:0000256" key="6">
    <source>
        <dbReference type="ARBA" id="ARBA00022723"/>
    </source>
</evidence>
<dbReference type="GO" id="GO:0005737">
    <property type="term" value="C:cytoplasm"/>
    <property type="evidence" value="ECO:0007669"/>
    <property type="project" value="UniProtKB-SubCell"/>
</dbReference>
<comment type="pathway">
    <text evidence="17">Bacterial outer membrane biogenesis; LPS lipid A biosynthesis.</text>
</comment>
<dbReference type="PANTHER" id="PTHR43584">
    <property type="entry name" value="NUCLEOTIDYL TRANSFERASE"/>
    <property type="match status" value="1"/>
</dbReference>
<evidence type="ECO:0000256" key="12">
    <source>
        <dbReference type="ARBA" id="ARBA00023315"/>
    </source>
</evidence>
<keyword evidence="3 17" id="KW-0963">Cytoplasm</keyword>
<comment type="pathway">
    <text evidence="17">Nucleotide-sugar biosynthesis; UDP-N-acetyl-alpha-D-glucosamine biosynthesis; N-acetyl-alpha-D-glucosamine 1-phosphate from alpha-D-glucosamine 6-phosphate (route II): step 2/2.</text>
</comment>
<dbReference type="CDD" id="cd02540">
    <property type="entry name" value="GT2_GlmU_N_bac"/>
    <property type="match status" value="1"/>
</dbReference>
<feature type="binding site" evidence="17">
    <location>
        <position position="346"/>
    </location>
    <ligand>
        <name>UDP-N-acetyl-alpha-D-glucosamine</name>
        <dbReference type="ChEBI" id="CHEBI:57705"/>
    </ligand>
</feature>
<dbReference type="EC" id="2.3.1.157" evidence="17"/>
<dbReference type="NCBIfam" id="TIGR01173">
    <property type="entry name" value="glmU"/>
    <property type="match status" value="1"/>
</dbReference>
<dbReference type="SUPFAM" id="SSF53448">
    <property type="entry name" value="Nucleotide-diphospho-sugar transferases"/>
    <property type="match status" value="1"/>
</dbReference>
<feature type="binding site" evidence="17">
    <location>
        <position position="163"/>
    </location>
    <ligand>
        <name>UDP-N-acetyl-alpha-D-glucosamine</name>
        <dbReference type="ChEBI" id="CHEBI:57705"/>
    </ligand>
</feature>
<comment type="similarity">
    <text evidence="1 17">In the C-terminal section; belongs to the transferase hexapeptide repeat family.</text>
</comment>
<keyword evidence="5 17" id="KW-0548">Nucleotidyltransferase</keyword>
<dbReference type="InterPro" id="IPR018357">
    <property type="entry name" value="Hexapep_transf_CS"/>
</dbReference>
<feature type="region of interest" description="Pyrophosphorylase" evidence="17">
    <location>
        <begin position="1"/>
        <end position="242"/>
    </location>
</feature>
<evidence type="ECO:0000256" key="7">
    <source>
        <dbReference type="ARBA" id="ARBA00022737"/>
    </source>
</evidence>
<comment type="catalytic activity">
    <reaction evidence="14 17">
        <text>alpha-D-glucosamine 1-phosphate + acetyl-CoA = N-acetyl-alpha-D-glucosamine 1-phosphate + CoA + H(+)</text>
        <dbReference type="Rhea" id="RHEA:13725"/>
        <dbReference type="ChEBI" id="CHEBI:15378"/>
        <dbReference type="ChEBI" id="CHEBI:57287"/>
        <dbReference type="ChEBI" id="CHEBI:57288"/>
        <dbReference type="ChEBI" id="CHEBI:57776"/>
        <dbReference type="ChEBI" id="CHEBI:58516"/>
        <dbReference type="EC" id="2.3.1.157"/>
    </reaction>
</comment>
<dbReference type="UniPathway" id="UPA00113">
    <property type="reaction ID" value="UER00532"/>
</dbReference>
<dbReference type="GO" id="GO:0009252">
    <property type="term" value="P:peptidoglycan biosynthetic process"/>
    <property type="evidence" value="ECO:0007669"/>
    <property type="project" value="UniProtKB-UniRule"/>
</dbReference>
<comment type="subcellular location">
    <subcellularLocation>
        <location evidence="17">Cytoplasm</location>
    </subcellularLocation>
</comment>
<evidence type="ECO:0000256" key="10">
    <source>
        <dbReference type="ARBA" id="ARBA00022984"/>
    </source>
</evidence>
<evidence type="ECO:0000313" key="20">
    <source>
        <dbReference type="EMBL" id="SDF24824.1"/>
    </source>
</evidence>
<dbReference type="PROSITE" id="PS00101">
    <property type="entry name" value="HEXAPEP_TRANSFERASES"/>
    <property type="match status" value="1"/>
</dbReference>
<dbReference type="EC" id="2.7.7.23" evidence="17"/>
<dbReference type="GO" id="GO:0000287">
    <property type="term" value="F:magnesium ion binding"/>
    <property type="evidence" value="ECO:0007669"/>
    <property type="project" value="UniProtKB-UniRule"/>
</dbReference>
<dbReference type="SUPFAM" id="SSF51161">
    <property type="entry name" value="Trimeric LpxA-like enzymes"/>
    <property type="match status" value="1"/>
</dbReference>
<dbReference type="GO" id="GO:0000902">
    <property type="term" value="P:cell morphogenesis"/>
    <property type="evidence" value="ECO:0007669"/>
    <property type="project" value="UniProtKB-UniRule"/>
</dbReference>
<feature type="region of interest" description="Linker" evidence="17">
    <location>
        <begin position="243"/>
        <end position="263"/>
    </location>
</feature>
<evidence type="ECO:0000259" key="18">
    <source>
        <dbReference type="Pfam" id="PF12804"/>
    </source>
</evidence>
<dbReference type="Gene3D" id="3.90.550.10">
    <property type="entry name" value="Spore Coat Polysaccharide Biosynthesis Protein SpsA, Chain A"/>
    <property type="match status" value="1"/>
</dbReference>
<dbReference type="PANTHER" id="PTHR43584:SF3">
    <property type="entry name" value="BIFUNCTIONAL PROTEIN GLMU"/>
    <property type="match status" value="1"/>
</dbReference>
<dbReference type="GO" id="GO:0019134">
    <property type="term" value="F:glucosamine-1-phosphate N-acetyltransferase activity"/>
    <property type="evidence" value="ECO:0007669"/>
    <property type="project" value="UniProtKB-UniRule"/>
</dbReference>
<feature type="binding site" evidence="17">
    <location>
        <position position="418"/>
    </location>
    <ligand>
        <name>acetyl-CoA</name>
        <dbReference type="ChEBI" id="CHEBI:57288"/>
    </ligand>
</feature>
<dbReference type="Pfam" id="PF12804">
    <property type="entry name" value="NTP_transf_3"/>
    <property type="match status" value="1"/>
</dbReference>
<keyword evidence="7 17" id="KW-0677">Repeat</keyword>
<evidence type="ECO:0000256" key="14">
    <source>
        <dbReference type="ARBA" id="ARBA00048247"/>
    </source>
</evidence>
<evidence type="ECO:0000256" key="15">
    <source>
        <dbReference type="ARBA" id="ARBA00048493"/>
    </source>
</evidence>
<proteinExistence type="inferred from homology"/>
<dbReference type="RefSeq" id="WP_083344863.1">
    <property type="nucleotide sequence ID" value="NZ_LT629690.1"/>
</dbReference>
<feature type="binding site" evidence="17">
    <location>
        <position position="182"/>
    </location>
    <ligand>
        <name>UDP-N-acetyl-alpha-D-glucosamine</name>
        <dbReference type="ChEBI" id="CHEBI:57705"/>
    </ligand>
</feature>
<dbReference type="InterPro" id="IPR025877">
    <property type="entry name" value="MobA-like_NTP_Trfase"/>
</dbReference>
<dbReference type="GO" id="GO:0008360">
    <property type="term" value="P:regulation of cell shape"/>
    <property type="evidence" value="ECO:0007669"/>
    <property type="project" value="UniProtKB-KW"/>
</dbReference>
<dbReference type="GO" id="GO:0006048">
    <property type="term" value="P:UDP-N-acetylglucosamine biosynthetic process"/>
    <property type="evidence" value="ECO:0007669"/>
    <property type="project" value="UniProtKB-UniPathway"/>
</dbReference>
<dbReference type="CDD" id="cd03353">
    <property type="entry name" value="LbH_GlmU_C"/>
    <property type="match status" value="1"/>
</dbReference>
<comment type="subunit">
    <text evidence="17">Homotrimer.</text>
</comment>
<dbReference type="HAMAP" id="MF_01631">
    <property type="entry name" value="GlmU"/>
    <property type="match status" value="1"/>
</dbReference>
<dbReference type="InterPro" id="IPR011004">
    <property type="entry name" value="Trimer_LpxA-like_sf"/>
</dbReference>